<dbReference type="EMBL" id="KN819348">
    <property type="protein sequence ID" value="KIJ13836.1"/>
    <property type="molecule type" value="Genomic_DNA"/>
</dbReference>
<dbReference type="Proteomes" id="UP000053647">
    <property type="component" value="Unassembled WGS sequence"/>
</dbReference>
<dbReference type="AlphaFoldDB" id="A0A0C9U3H0"/>
<evidence type="ECO:0000256" key="1">
    <source>
        <dbReference type="SAM" id="MobiDB-lite"/>
    </source>
</evidence>
<evidence type="ECO:0000313" key="2">
    <source>
        <dbReference type="EMBL" id="KIJ13836.1"/>
    </source>
</evidence>
<name>A0A0C9U3H0_PAXIN</name>
<feature type="compositionally biased region" description="Low complexity" evidence="1">
    <location>
        <begin position="130"/>
        <end position="147"/>
    </location>
</feature>
<feature type="compositionally biased region" description="Low complexity" evidence="1">
    <location>
        <begin position="290"/>
        <end position="307"/>
    </location>
</feature>
<protein>
    <submittedName>
        <fullName evidence="2">Uncharacterized protein</fullName>
    </submittedName>
</protein>
<reference evidence="2 3" key="1">
    <citation type="submission" date="2014-06" db="EMBL/GenBank/DDBJ databases">
        <authorList>
            <consortium name="DOE Joint Genome Institute"/>
            <person name="Kuo A."/>
            <person name="Kohler A."/>
            <person name="Nagy L.G."/>
            <person name="Floudas D."/>
            <person name="Copeland A."/>
            <person name="Barry K.W."/>
            <person name="Cichocki N."/>
            <person name="Veneault-Fourrey C."/>
            <person name="LaButti K."/>
            <person name="Lindquist E.A."/>
            <person name="Lipzen A."/>
            <person name="Lundell T."/>
            <person name="Morin E."/>
            <person name="Murat C."/>
            <person name="Sun H."/>
            <person name="Tunlid A."/>
            <person name="Henrissat B."/>
            <person name="Grigoriev I.V."/>
            <person name="Hibbett D.S."/>
            <person name="Martin F."/>
            <person name="Nordberg H.P."/>
            <person name="Cantor M.N."/>
            <person name="Hua S.X."/>
        </authorList>
    </citation>
    <scope>NUCLEOTIDE SEQUENCE [LARGE SCALE GENOMIC DNA]</scope>
    <source>
        <strain evidence="2 3">ATCC 200175</strain>
    </source>
</reference>
<evidence type="ECO:0000313" key="3">
    <source>
        <dbReference type="Proteomes" id="UP000053647"/>
    </source>
</evidence>
<feature type="region of interest" description="Disordered" evidence="1">
    <location>
        <begin position="287"/>
        <end position="307"/>
    </location>
</feature>
<organism evidence="2 3">
    <name type="scientific">Paxillus involutus ATCC 200175</name>
    <dbReference type="NCBI Taxonomy" id="664439"/>
    <lineage>
        <taxon>Eukaryota</taxon>
        <taxon>Fungi</taxon>
        <taxon>Dikarya</taxon>
        <taxon>Basidiomycota</taxon>
        <taxon>Agaricomycotina</taxon>
        <taxon>Agaricomycetes</taxon>
        <taxon>Agaricomycetidae</taxon>
        <taxon>Boletales</taxon>
        <taxon>Paxilineae</taxon>
        <taxon>Paxillaceae</taxon>
        <taxon>Paxillus</taxon>
    </lineage>
</organism>
<proteinExistence type="predicted"/>
<gene>
    <name evidence="2" type="ORF">PAXINDRAFT_156395</name>
</gene>
<sequence>MASIACIVGYRGGGSTGRDVVLLHFCDIDNTVIIDLSPPVGPCLSSFTGFHYTLIRYQIGMEETYAPCGVNFTTRCEVRVTAWYYDQGSGYSALARQLWLSYLVQGVGTIPVHGRCLFAADVRVRESESPRSSTTSTGTSPGRPSGSIGIGTASVTYYWNPGRSPILILLVYAEPSLNLPPNLGTHYRLVSARRSMFVGPWIIGIEFGIWVKQPIRYQIGMEETYAPCGVNFTTRCEVRVTAWYYDQGSGYSALARQLWLSYLVQGVGTIPVHGRCLFAADVRVRESESPRSSTTSTGTSPGRPSGSIGIGTASVTYYWNPGRSPILILLVYAEPSLNLPPNLAQGPGECSGELWENENENLGSPRTKQLVNPDPASGIGGSDTHTCELELRVRRSRAPRKRITHEAVAGGGAIADLAAVYLTCGATRAPGDLALHLTRSLGPSMFEIGSVKDGYRPKY</sequence>
<accession>A0A0C9U3H0</accession>
<dbReference type="HOGENOM" id="CLU_595964_0_0_1"/>
<reference evidence="3" key="2">
    <citation type="submission" date="2015-01" db="EMBL/GenBank/DDBJ databases">
        <title>Evolutionary Origins and Diversification of the Mycorrhizal Mutualists.</title>
        <authorList>
            <consortium name="DOE Joint Genome Institute"/>
            <consortium name="Mycorrhizal Genomics Consortium"/>
            <person name="Kohler A."/>
            <person name="Kuo A."/>
            <person name="Nagy L.G."/>
            <person name="Floudas D."/>
            <person name="Copeland A."/>
            <person name="Barry K.W."/>
            <person name="Cichocki N."/>
            <person name="Veneault-Fourrey C."/>
            <person name="LaButti K."/>
            <person name="Lindquist E.A."/>
            <person name="Lipzen A."/>
            <person name="Lundell T."/>
            <person name="Morin E."/>
            <person name="Murat C."/>
            <person name="Riley R."/>
            <person name="Ohm R."/>
            <person name="Sun H."/>
            <person name="Tunlid A."/>
            <person name="Henrissat B."/>
            <person name="Grigoriev I.V."/>
            <person name="Hibbett D.S."/>
            <person name="Martin F."/>
        </authorList>
    </citation>
    <scope>NUCLEOTIDE SEQUENCE [LARGE SCALE GENOMIC DNA]</scope>
    <source>
        <strain evidence="3">ATCC 200175</strain>
    </source>
</reference>
<feature type="region of interest" description="Disordered" evidence="1">
    <location>
        <begin position="128"/>
        <end position="147"/>
    </location>
</feature>
<keyword evidence="3" id="KW-1185">Reference proteome</keyword>
<feature type="region of interest" description="Disordered" evidence="1">
    <location>
        <begin position="364"/>
        <end position="384"/>
    </location>
</feature>